<protein>
    <submittedName>
        <fullName evidence="4">Autotransporter-associated beta strand repeat-containing protein</fullName>
    </submittedName>
</protein>
<dbReference type="SUPFAM" id="SSF56300">
    <property type="entry name" value="Metallo-dependent phosphatases"/>
    <property type="match status" value="1"/>
</dbReference>
<feature type="signal peptide" evidence="2">
    <location>
        <begin position="1"/>
        <end position="25"/>
    </location>
</feature>
<dbReference type="NCBIfam" id="TIGR02601">
    <property type="entry name" value="autotrns_rpt"/>
    <property type="match status" value="1"/>
</dbReference>
<dbReference type="InParanoid" id="A0A1M6M2A9"/>
<dbReference type="InterPro" id="IPR013425">
    <property type="entry name" value="Autotrns_rpt"/>
</dbReference>
<evidence type="ECO:0000313" key="4">
    <source>
        <dbReference type="EMBL" id="SHJ77560.1"/>
    </source>
</evidence>
<keyword evidence="5" id="KW-1185">Reference proteome</keyword>
<evidence type="ECO:0000259" key="3">
    <source>
        <dbReference type="Pfam" id="PF00149"/>
    </source>
</evidence>
<dbReference type="Gene3D" id="3.60.21.10">
    <property type="match status" value="1"/>
</dbReference>
<evidence type="ECO:0000256" key="1">
    <source>
        <dbReference type="ARBA" id="ARBA00022729"/>
    </source>
</evidence>
<gene>
    <name evidence="4" type="ORF">SAMN02745181_2576</name>
</gene>
<dbReference type="PANTHER" id="PTHR43143:SF5">
    <property type="entry name" value="SECRETED PROTEIN"/>
    <property type="match status" value="1"/>
</dbReference>
<reference evidence="4 5" key="1">
    <citation type="submission" date="2016-11" db="EMBL/GenBank/DDBJ databases">
        <authorList>
            <person name="Jaros S."/>
            <person name="Januszkiewicz K."/>
            <person name="Wedrychowicz H."/>
        </authorList>
    </citation>
    <scope>NUCLEOTIDE SEQUENCE [LARGE SCALE GENOMIC DNA]</scope>
    <source>
        <strain evidence="4 5">DSM 18772</strain>
    </source>
</reference>
<dbReference type="AlphaFoldDB" id="A0A1M6M2A9"/>
<dbReference type="STRING" id="1123071.SAMN02745181_2576"/>
<dbReference type="InterPro" id="IPR004843">
    <property type="entry name" value="Calcineurin-like_PHP"/>
</dbReference>
<keyword evidence="1 2" id="KW-0732">Signal</keyword>
<organism evidence="4 5">
    <name type="scientific">Rubritalea squalenifaciens DSM 18772</name>
    <dbReference type="NCBI Taxonomy" id="1123071"/>
    <lineage>
        <taxon>Bacteria</taxon>
        <taxon>Pseudomonadati</taxon>
        <taxon>Verrucomicrobiota</taxon>
        <taxon>Verrucomicrobiia</taxon>
        <taxon>Verrucomicrobiales</taxon>
        <taxon>Rubritaleaceae</taxon>
        <taxon>Rubritalea</taxon>
    </lineage>
</organism>
<dbReference type="GO" id="GO:0016787">
    <property type="term" value="F:hydrolase activity"/>
    <property type="evidence" value="ECO:0007669"/>
    <property type="project" value="InterPro"/>
</dbReference>
<name>A0A1M6M2A9_9BACT</name>
<sequence length="662" mass="71502">MNRSKRLSSIFLTGCLCAAAHSSLAKPFEMVIMPDTQNYFTVIREGGPDLFTNQTEWIRDHVKKENIVFVTHVGDVILDRKVLWEDAGKAMSLLDGAVPYSVTFGNHDGGAPGTFTSARYKDYPWYLGGSDDSMAHAQQFRAEGISFLHLNLPHNPKPKHLDWAKGMLEKFKGKPTIISTHGYMADNSKGRSGNGNRIWNTLIDPYPQVFMTCNGHDWVSRHEVDTTSKGRKVLQIQSNWQQSMNGGNGFLQRVVFEPEKNQIRVETYSPFIDAYHTDYSGAFAYRAKFSKSGIEIGEELVAPMKTWSGKGQEGKWSDGGNWGGDAPQKGDLLVFGAQASGALQNDLASGTSFAGVVFQPGRFSGKYAFSGNAITLTGDVVNMGTYGPKGARSGPKWDLPIKLEGDRQFNTGDWDMVINGEISGDGSLTKTHGRDYFRGSYDGRVYIGDLYLTQENSYTGNTRVTGGALVLEHAESQNIISGSPVITVDFNCLLKVDGLREGTFVLAQGQTLRGHGKVLGKLNAGKETTVYPGRDKVVGSLLIKGDVSLAADSLLNIRMAGSSPEQTDSVQVEGTVKLDGATLNLAGIDGYKPKSGDHLVIIQNDGDEAISGQFVSGAGSQLNSGTTLPEGATISRNFLGSGRAAKISYKGGDGNDVSIAVQ</sequence>
<evidence type="ECO:0000256" key="2">
    <source>
        <dbReference type="SAM" id="SignalP"/>
    </source>
</evidence>
<feature type="chain" id="PRO_5013314153" evidence="2">
    <location>
        <begin position="26"/>
        <end position="662"/>
    </location>
</feature>
<dbReference type="PANTHER" id="PTHR43143">
    <property type="entry name" value="METALLOPHOSPHOESTERASE, CALCINEURIN SUPERFAMILY"/>
    <property type="match status" value="1"/>
</dbReference>
<proteinExistence type="predicted"/>
<accession>A0A1M6M2A9</accession>
<dbReference type="InterPro" id="IPR051918">
    <property type="entry name" value="STPP_CPPED1"/>
</dbReference>
<dbReference type="EMBL" id="FQYR01000004">
    <property type="protein sequence ID" value="SHJ77560.1"/>
    <property type="molecule type" value="Genomic_DNA"/>
</dbReference>
<feature type="domain" description="Calcineurin-like phosphoesterase" evidence="3">
    <location>
        <begin position="35"/>
        <end position="187"/>
    </location>
</feature>
<dbReference type="Pfam" id="PF00149">
    <property type="entry name" value="Metallophos"/>
    <property type="match status" value="1"/>
</dbReference>
<dbReference type="Proteomes" id="UP000184510">
    <property type="component" value="Unassembled WGS sequence"/>
</dbReference>
<evidence type="ECO:0000313" key="5">
    <source>
        <dbReference type="Proteomes" id="UP000184510"/>
    </source>
</evidence>
<dbReference type="InterPro" id="IPR029052">
    <property type="entry name" value="Metallo-depent_PP-like"/>
</dbReference>